<keyword evidence="7" id="KW-0067">ATP-binding</keyword>
<evidence type="ECO:0000256" key="4">
    <source>
        <dbReference type="ARBA" id="ARBA00020367"/>
    </source>
</evidence>
<dbReference type="InterPro" id="IPR004733">
    <property type="entry name" value="PurM_cligase"/>
</dbReference>
<gene>
    <name evidence="14" type="ORF">AMJ44_07545</name>
</gene>
<dbReference type="GO" id="GO:0046084">
    <property type="term" value="P:adenine biosynthetic process"/>
    <property type="evidence" value="ECO:0007669"/>
    <property type="project" value="TreeGrafter"/>
</dbReference>
<comment type="similarity">
    <text evidence="2">Belongs to the AIR synthase family.</text>
</comment>
<dbReference type="InterPro" id="IPR010918">
    <property type="entry name" value="PurM-like_C_dom"/>
</dbReference>
<evidence type="ECO:0000259" key="12">
    <source>
        <dbReference type="Pfam" id="PF00586"/>
    </source>
</evidence>
<name>A0A0S7XYR5_UNCSA</name>
<protein>
    <recommendedName>
        <fullName evidence="4">Phosphoribosylformylglycinamidine cyclo-ligase</fullName>
        <ecNumber evidence="3">6.3.3.1</ecNumber>
    </recommendedName>
    <alternativeName>
        <fullName evidence="9">AIR synthase</fullName>
    </alternativeName>
    <alternativeName>
        <fullName evidence="10">AIRS</fullName>
    </alternativeName>
    <alternativeName>
        <fullName evidence="8">Phosphoribosyl-aminoimidazole synthetase</fullName>
    </alternativeName>
</protein>
<dbReference type="Proteomes" id="UP000051861">
    <property type="component" value="Unassembled WGS sequence"/>
</dbReference>
<dbReference type="EC" id="6.3.3.1" evidence="3"/>
<evidence type="ECO:0000256" key="2">
    <source>
        <dbReference type="ARBA" id="ARBA00010280"/>
    </source>
</evidence>
<evidence type="ECO:0000313" key="15">
    <source>
        <dbReference type="Proteomes" id="UP000051861"/>
    </source>
</evidence>
<dbReference type="Pfam" id="PF00586">
    <property type="entry name" value="AIRS"/>
    <property type="match status" value="1"/>
</dbReference>
<evidence type="ECO:0000256" key="5">
    <source>
        <dbReference type="ARBA" id="ARBA00022598"/>
    </source>
</evidence>
<dbReference type="UniPathway" id="UPA00074">
    <property type="reaction ID" value="UER00129"/>
</dbReference>
<evidence type="ECO:0000256" key="1">
    <source>
        <dbReference type="ARBA" id="ARBA00004686"/>
    </source>
</evidence>
<feature type="domain" description="PurM-like C-terminal" evidence="13">
    <location>
        <begin position="202"/>
        <end position="363"/>
    </location>
</feature>
<keyword evidence="6" id="KW-0547">Nucleotide-binding</keyword>
<dbReference type="InterPro" id="IPR036921">
    <property type="entry name" value="PurM-like_N_sf"/>
</dbReference>
<dbReference type="EMBL" id="LIZX01000067">
    <property type="protein sequence ID" value="KPJ67020.1"/>
    <property type="molecule type" value="Genomic_DNA"/>
</dbReference>
<dbReference type="AlphaFoldDB" id="A0A0S7XYR5"/>
<feature type="domain" description="PurM-like N-terminal" evidence="12">
    <location>
        <begin position="95"/>
        <end position="187"/>
    </location>
</feature>
<dbReference type="GO" id="GO:0004637">
    <property type="term" value="F:phosphoribosylamine-glycine ligase activity"/>
    <property type="evidence" value="ECO:0007669"/>
    <property type="project" value="TreeGrafter"/>
</dbReference>
<proteinExistence type="inferred from homology"/>
<dbReference type="GO" id="GO:0006189">
    <property type="term" value="P:'de novo' IMP biosynthetic process"/>
    <property type="evidence" value="ECO:0007669"/>
    <property type="project" value="UniProtKB-UniPathway"/>
</dbReference>
<dbReference type="Pfam" id="PF02769">
    <property type="entry name" value="AIRS_C"/>
    <property type="match status" value="1"/>
</dbReference>
<dbReference type="InterPro" id="IPR016188">
    <property type="entry name" value="PurM-like_N"/>
</dbReference>
<evidence type="ECO:0000256" key="6">
    <source>
        <dbReference type="ARBA" id="ARBA00022741"/>
    </source>
</evidence>
<evidence type="ECO:0000256" key="11">
    <source>
        <dbReference type="ARBA" id="ARBA00049057"/>
    </source>
</evidence>
<reference evidence="14 15" key="1">
    <citation type="journal article" date="2015" name="Microbiome">
        <title>Genomic resolution of linkages in carbon, nitrogen, and sulfur cycling among widespread estuary sediment bacteria.</title>
        <authorList>
            <person name="Baker B.J."/>
            <person name="Lazar C.S."/>
            <person name="Teske A.P."/>
            <person name="Dick G.J."/>
        </authorList>
    </citation>
    <scope>NUCLEOTIDE SEQUENCE [LARGE SCALE GENOMIC DNA]</scope>
    <source>
        <strain evidence="14">DG_54_3</strain>
    </source>
</reference>
<comment type="caution">
    <text evidence="14">The sequence shown here is derived from an EMBL/GenBank/DDBJ whole genome shotgun (WGS) entry which is preliminary data.</text>
</comment>
<evidence type="ECO:0000256" key="7">
    <source>
        <dbReference type="ARBA" id="ARBA00022840"/>
    </source>
</evidence>
<dbReference type="GO" id="GO:0005524">
    <property type="term" value="F:ATP binding"/>
    <property type="evidence" value="ECO:0007669"/>
    <property type="project" value="UniProtKB-KW"/>
</dbReference>
<dbReference type="GO" id="GO:0004641">
    <property type="term" value="F:phosphoribosylformylglycinamidine cyclo-ligase activity"/>
    <property type="evidence" value="ECO:0007669"/>
    <property type="project" value="UniProtKB-EC"/>
</dbReference>
<evidence type="ECO:0000256" key="3">
    <source>
        <dbReference type="ARBA" id="ARBA00013047"/>
    </source>
</evidence>
<dbReference type="Gene3D" id="3.30.1330.10">
    <property type="entry name" value="PurM-like, N-terminal domain"/>
    <property type="match status" value="1"/>
</dbReference>
<accession>A0A0S7XYR5</accession>
<dbReference type="PANTHER" id="PTHR10520:SF12">
    <property type="entry name" value="TRIFUNCTIONAL PURINE BIOSYNTHETIC PROTEIN ADENOSINE-3"/>
    <property type="match status" value="1"/>
</dbReference>
<dbReference type="GO" id="GO:0005829">
    <property type="term" value="C:cytosol"/>
    <property type="evidence" value="ECO:0007669"/>
    <property type="project" value="TreeGrafter"/>
</dbReference>
<evidence type="ECO:0000313" key="14">
    <source>
        <dbReference type="EMBL" id="KPJ67020.1"/>
    </source>
</evidence>
<sequence length="376" mass="41555">MSEKKPESEYAQAGVDYTKIEPFKMAMVGAGKKTLKFPERRNVYIEEESLGLHGVVFGYRGDKPHFWCMTQEGLGNKNWIAEWMYQHAGTGRTYYEGIGIDTALMAANDVICQGALPVIYTDEVAAGDSEWFMDEKRSYDLAESFYKVCEMCGMALPAGESPALRYLIKAEPPVKSAPSLSGCVTGIIAPAERMVTGEKLCVGDHVIGATSSGLHSNGISLVIKRALTLKDKFLHQLPNGNALGEEALIPTRSYVGLVEAVLENNIEIHSLLGGTGGGISKIAYDKRPFTYRIKKWVEEIPPLFQFMLELGVSLEDCLTTFNWGIGFYVFVPEKEVERAIETGRKADYKLLDLGQVEEGERCVIFEPEGITLPPVE</sequence>
<keyword evidence="5" id="KW-0436">Ligase</keyword>
<comment type="catalytic activity">
    <reaction evidence="11">
        <text>2-formamido-N(1)-(5-O-phospho-beta-D-ribosyl)acetamidine + ATP = 5-amino-1-(5-phospho-beta-D-ribosyl)imidazole + ADP + phosphate + H(+)</text>
        <dbReference type="Rhea" id="RHEA:23032"/>
        <dbReference type="ChEBI" id="CHEBI:15378"/>
        <dbReference type="ChEBI" id="CHEBI:30616"/>
        <dbReference type="ChEBI" id="CHEBI:43474"/>
        <dbReference type="ChEBI" id="CHEBI:137981"/>
        <dbReference type="ChEBI" id="CHEBI:147287"/>
        <dbReference type="ChEBI" id="CHEBI:456216"/>
        <dbReference type="EC" id="6.3.3.1"/>
    </reaction>
</comment>
<evidence type="ECO:0000256" key="10">
    <source>
        <dbReference type="ARBA" id="ARBA00033093"/>
    </source>
</evidence>
<comment type="pathway">
    <text evidence="1">Purine metabolism; IMP biosynthesis via de novo pathway; 5-amino-1-(5-phospho-D-ribosyl)imidazole from N(2)-formyl-N(1)-(5-phospho-D-ribosyl)glycinamide: step 2/2.</text>
</comment>
<evidence type="ECO:0000256" key="8">
    <source>
        <dbReference type="ARBA" id="ARBA00031908"/>
    </source>
</evidence>
<evidence type="ECO:0000259" key="13">
    <source>
        <dbReference type="Pfam" id="PF02769"/>
    </source>
</evidence>
<dbReference type="InterPro" id="IPR036676">
    <property type="entry name" value="PurM-like_C_sf"/>
</dbReference>
<organism evidence="14 15">
    <name type="scientific">candidate division WOR-1 bacterium DG_54_3</name>
    <dbReference type="NCBI Taxonomy" id="1703775"/>
    <lineage>
        <taxon>Bacteria</taxon>
        <taxon>Bacillati</taxon>
        <taxon>Saganbacteria</taxon>
    </lineage>
</organism>
<dbReference type="SUPFAM" id="SSF56042">
    <property type="entry name" value="PurM C-terminal domain-like"/>
    <property type="match status" value="1"/>
</dbReference>
<dbReference type="PANTHER" id="PTHR10520">
    <property type="entry name" value="TRIFUNCTIONAL PURINE BIOSYNTHETIC PROTEIN ADENOSINE-3-RELATED"/>
    <property type="match status" value="1"/>
</dbReference>
<dbReference type="SUPFAM" id="SSF55326">
    <property type="entry name" value="PurM N-terminal domain-like"/>
    <property type="match status" value="1"/>
</dbReference>
<evidence type="ECO:0000256" key="9">
    <source>
        <dbReference type="ARBA" id="ARBA00032931"/>
    </source>
</evidence>
<dbReference type="Gene3D" id="3.90.650.10">
    <property type="entry name" value="PurM-like C-terminal domain"/>
    <property type="match status" value="1"/>
</dbReference>